<name>Q6IG57_DROME</name>
<feature type="region of interest" description="Disordered" evidence="1">
    <location>
        <begin position="254"/>
        <end position="281"/>
    </location>
</feature>
<gene>
    <name evidence="2" type="ORF">HDC07169</name>
</gene>
<dbReference type="AlphaFoldDB" id="Q6IG57"/>
<sequence length="281" mass="30662">MARRQRQLRQHQHVATLATAELGLKPRRQELAKMRRQEWARGKGDTICGHPCSFCGDICGDGNGTEHLQRHSKAAPVAKAELCFFIRLATWFMAVAHLAPYRCARICWQLAAATCNNSSSNSHCDFVGGGSEAAGVAAAAAGHQLATRHMGRGLEKCYENARKMPSLSEKLCGMSTRAFAVNQMQQVLEIPTPNLDPHLHSFSTICSRNERRNVAIKISTSCCPNRGNRKKKVGELFIAAVDCQSIGPNVSEVDSGSLALHKPTDGGQPHHNNGIERSKLT</sequence>
<proteinExistence type="predicted"/>
<dbReference type="EMBL" id="BK003909">
    <property type="protein sequence ID" value="DAA02607.1"/>
    <property type="molecule type" value="Genomic_DNA"/>
</dbReference>
<protein>
    <submittedName>
        <fullName evidence="2">HDC07169</fullName>
    </submittedName>
</protein>
<evidence type="ECO:0000313" key="2">
    <source>
        <dbReference type="EMBL" id="DAA02607.1"/>
    </source>
</evidence>
<organism evidence="2">
    <name type="scientific">Drosophila melanogaster</name>
    <name type="common">Fruit fly</name>
    <dbReference type="NCBI Taxonomy" id="7227"/>
    <lineage>
        <taxon>Eukaryota</taxon>
        <taxon>Metazoa</taxon>
        <taxon>Ecdysozoa</taxon>
        <taxon>Arthropoda</taxon>
        <taxon>Hexapoda</taxon>
        <taxon>Insecta</taxon>
        <taxon>Pterygota</taxon>
        <taxon>Neoptera</taxon>
        <taxon>Endopterygota</taxon>
        <taxon>Diptera</taxon>
        <taxon>Brachycera</taxon>
        <taxon>Muscomorpha</taxon>
        <taxon>Ephydroidea</taxon>
        <taxon>Drosophilidae</taxon>
        <taxon>Drosophila</taxon>
        <taxon>Sophophora</taxon>
    </lineage>
</organism>
<reference evidence="2" key="1">
    <citation type="journal article" date="2003" name="Genome Biol.">
        <title>An integrated gene annotation and transcriptional profiling approach towards the full gene content of the Drosophila genome.</title>
        <authorList>
            <person name="Hild M."/>
            <person name="Beckmann B."/>
            <person name="Haas S.A."/>
            <person name="Koch B."/>
            <person name="Solovyev V."/>
            <person name="Busold C."/>
            <person name="Fellenberg K."/>
            <person name="Boutros M."/>
            <person name="Vingron M."/>
            <person name="Sauer F."/>
            <person name="Hoheisel J.D."/>
            <person name="Paro R."/>
        </authorList>
    </citation>
    <scope>NUCLEOTIDE SEQUENCE</scope>
</reference>
<evidence type="ECO:0000256" key="1">
    <source>
        <dbReference type="SAM" id="MobiDB-lite"/>
    </source>
</evidence>
<accession>Q6IG57</accession>